<accession>A0A132AIB4</accession>
<sequence length="152" mass="18302">MAPLNFNESYEYSPRHVEQFFPSIDRLRINLARLRQRVTRYPSLRHIDDLDNVDRCLEHLKSAMIAGEDLFFDQINRGRKYEQFSRENIEEFHQTIFTADEERRSLCDQIEEILLIEYGLNELMALYRSVIDHLNSLIEFFPAIDLEDFHFL</sequence>
<dbReference type="Proteomes" id="UP000616769">
    <property type="component" value="Unassembled WGS sequence"/>
</dbReference>
<dbReference type="EMBL" id="JXLN01015397">
    <property type="protein sequence ID" value="KPM10549.1"/>
    <property type="molecule type" value="Genomic_DNA"/>
</dbReference>
<comment type="caution">
    <text evidence="1">The sequence shown here is derived from an EMBL/GenBank/DDBJ whole genome shotgun (WGS) entry which is preliminary data.</text>
</comment>
<gene>
    <name evidence="1" type="ORF">QR98_0091070</name>
</gene>
<protein>
    <submittedName>
        <fullName evidence="1">Uncharacterized protein</fullName>
    </submittedName>
</protein>
<evidence type="ECO:0000313" key="2">
    <source>
        <dbReference type="Proteomes" id="UP000616769"/>
    </source>
</evidence>
<dbReference type="VEuPathDB" id="VectorBase:SSCA004590"/>
<reference evidence="1 2" key="1">
    <citation type="journal article" date="2015" name="Parasit. Vectors">
        <title>Draft genome of the scabies mite.</title>
        <authorList>
            <person name="Rider S.D.Jr."/>
            <person name="Morgan M.S."/>
            <person name="Arlian L.G."/>
        </authorList>
    </citation>
    <scope>NUCLEOTIDE SEQUENCE [LARGE SCALE GENOMIC DNA]</scope>
    <source>
        <strain evidence="1">Arlian Lab</strain>
    </source>
</reference>
<organism evidence="1 2">
    <name type="scientific">Sarcoptes scabiei</name>
    <name type="common">Itch mite</name>
    <name type="synonym">Acarus scabiei</name>
    <dbReference type="NCBI Taxonomy" id="52283"/>
    <lineage>
        <taxon>Eukaryota</taxon>
        <taxon>Metazoa</taxon>
        <taxon>Ecdysozoa</taxon>
        <taxon>Arthropoda</taxon>
        <taxon>Chelicerata</taxon>
        <taxon>Arachnida</taxon>
        <taxon>Acari</taxon>
        <taxon>Acariformes</taxon>
        <taxon>Sarcoptiformes</taxon>
        <taxon>Astigmata</taxon>
        <taxon>Psoroptidia</taxon>
        <taxon>Sarcoptoidea</taxon>
        <taxon>Sarcoptidae</taxon>
        <taxon>Sarcoptinae</taxon>
        <taxon>Sarcoptes</taxon>
    </lineage>
</organism>
<name>A0A132AIB4_SARSC</name>
<dbReference type="AlphaFoldDB" id="A0A132AIB4"/>
<evidence type="ECO:0000313" key="1">
    <source>
        <dbReference type="EMBL" id="KPM10549.1"/>
    </source>
</evidence>
<proteinExistence type="predicted"/>